<dbReference type="InterPro" id="IPR037284">
    <property type="entry name" value="SUF_FeS_clus_asmbl_SufBD_sf"/>
</dbReference>
<accession>A0ABT7VRD1</accession>
<reference evidence="1" key="2">
    <citation type="submission" date="2023-06" db="EMBL/GenBank/DDBJ databases">
        <authorList>
            <person name="Zeman M."/>
            <person name="Kubasova T."/>
            <person name="Jahodarova E."/>
            <person name="Nykrynova M."/>
            <person name="Rychlik I."/>
        </authorList>
    </citation>
    <scope>NUCLEOTIDE SEQUENCE</scope>
    <source>
        <strain evidence="1">105_WCHN</strain>
    </source>
</reference>
<sequence>MSTNGIWADEPGWLKKKRQLATVFNDRFPRYNHQERWLPWRLSTCQTTGWLTIQSHYVAQPLAKAVKQYSELLQENLMEKAMRWQENQLFAAHLSHIDAGQFIYVPDNCQLSVPVRLSPMGMATNPHNVIIVGTNAQVIIEENMRLKSPQPMFAATELLLGNGASVTYRRVDSMRAPLIFSAVHAYQARGAHLSTKLAVINEGEVTISLASFLDGDNSAWDAGALLQPGQYGKQSLYPIVSGHGTASRAHLTSYVDQSTGGKVTVNDFRTNSDKSLSITNKLITKSVGQPAPSEWQSDDPWFNDYLLHYASVTNSDH</sequence>
<dbReference type="Proteomes" id="UP001529423">
    <property type="component" value="Unassembled WGS sequence"/>
</dbReference>
<reference evidence="1" key="1">
    <citation type="submission" date="2023-06" db="EMBL/GenBank/DDBJ databases">
        <title>Identification and characterization of horizontal gene transfer across gut microbiota members of farm animals based on homology search.</title>
        <authorList>
            <person name="Schwarzerova J."/>
            <person name="Nykrynova M."/>
            <person name="Jureckova K."/>
            <person name="Cejkova D."/>
            <person name="Rychlik I."/>
        </authorList>
    </citation>
    <scope>NUCLEOTIDE SEQUENCE</scope>
    <source>
        <strain evidence="1">105_WCHN</strain>
    </source>
</reference>
<evidence type="ECO:0000313" key="1">
    <source>
        <dbReference type="EMBL" id="MDM8334671.1"/>
    </source>
</evidence>
<comment type="caution">
    <text evidence="1">The sequence shown here is derived from an EMBL/GenBank/DDBJ whole genome shotgun (WGS) entry which is preliminary data.</text>
</comment>
<gene>
    <name evidence="1" type="ORF">QUW46_08875</name>
</gene>
<organism evidence="1 2">
    <name type="scientific">Limosilactobacillus panis</name>
    <dbReference type="NCBI Taxonomy" id="47493"/>
    <lineage>
        <taxon>Bacteria</taxon>
        <taxon>Bacillati</taxon>
        <taxon>Bacillota</taxon>
        <taxon>Bacilli</taxon>
        <taxon>Lactobacillales</taxon>
        <taxon>Lactobacillaceae</taxon>
        <taxon>Limosilactobacillus</taxon>
    </lineage>
</organism>
<evidence type="ECO:0000313" key="2">
    <source>
        <dbReference type="Proteomes" id="UP001529423"/>
    </source>
</evidence>
<dbReference type="RefSeq" id="WP_289561370.1">
    <property type="nucleotide sequence ID" value="NZ_JAUDEO010000080.1"/>
</dbReference>
<keyword evidence="2" id="KW-1185">Reference proteome</keyword>
<proteinExistence type="predicted"/>
<name>A0ABT7VRD1_9LACO</name>
<dbReference type="SUPFAM" id="SSF101960">
    <property type="entry name" value="Stabilizer of iron transporter SufD"/>
    <property type="match status" value="1"/>
</dbReference>
<protein>
    <submittedName>
        <fullName evidence="1">SufD family Fe-S cluster assembly protein</fullName>
    </submittedName>
</protein>
<dbReference type="EMBL" id="JAUDEO010000080">
    <property type="protein sequence ID" value="MDM8334671.1"/>
    <property type="molecule type" value="Genomic_DNA"/>
</dbReference>